<feature type="transmembrane region" description="Helical" evidence="1">
    <location>
        <begin position="54"/>
        <end position="76"/>
    </location>
</feature>
<reference evidence="2 3" key="1">
    <citation type="submission" date="2024-06" db="EMBL/GenBank/DDBJ databases">
        <title>A chromosome level genome sequence of Diviner's sage (Salvia divinorum).</title>
        <authorList>
            <person name="Ford S.A."/>
            <person name="Ro D.-K."/>
            <person name="Ness R.W."/>
            <person name="Phillips M.A."/>
        </authorList>
    </citation>
    <scope>NUCLEOTIDE SEQUENCE [LARGE SCALE GENOMIC DNA]</scope>
    <source>
        <strain evidence="2">SAF-2024a</strain>
        <tissue evidence="2">Leaf</tissue>
    </source>
</reference>
<comment type="caution">
    <text evidence="2">The sequence shown here is derived from an EMBL/GenBank/DDBJ whole genome shotgun (WGS) entry which is preliminary data.</text>
</comment>
<dbReference type="AlphaFoldDB" id="A0ABD1GF60"/>
<dbReference type="Proteomes" id="UP001567538">
    <property type="component" value="Unassembled WGS sequence"/>
</dbReference>
<organism evidence="2 3">
    <name type="scientific">Salvia divinorum</name>
    <name type="common">Maria pastora</name>
    <name type="synonym">Diviner's sage</name>
    <dbReference type="NCBI Taxonomy" id="28513"/>
    <lineage>
        <taxon>Eukaryota</taxon>
        <taxon>Viridiplantae</taxon>
        <taxon>Streptophyta</taxon>
        <taxon>Embryophyta</taxon>
        <taxon>Tracheophyta</taxon>
        <taxon>Spermatophyta</taxon>
        <taxon>Magnoliopsida</taxon>
        <taxon>eudicotyledons</taxon>
        <taxon>Gunneridae</taxon>
        <taxon>Pentapetalae</taxon>
        <taxon>asterids</taxon>
        <taxon>lamiids</taxon>
        <taxon>Lamiales</taxon>
        <taxon>Lamiaceae</taxon>
        <taxon>Nepetoideae</taxon>
        <taxon>Mentheae</taxon>
        <taxon>Salviinae</taxon>
        <taxon>Salvia</taxon>
        <taxon>Salvia subgen. Calosphace</taxon>
    </lineage>
</organism>
<dbReference type="EMBL" id="JBEAFC010000009">
    <property type="protein sequence ID" value="KAL1541673.1"/>
    <property type="molecule type" value="Genomic_DNA"/>
</dbReference>
<name>A0ABD1GF60_SALDI</name>
<sequence>MKALLENSRVDFHLFLWTHVNIFKSVQVGAAVVMAEPESRRRRRRSGGGRGSGCCYCSCCLAFAVAVLSLLLNYYLCYSGFFGDCGKGKFGFINYFLKENRLNFLAAPALRRL</sequence>
<accession>A0ABD1GF60</accession>
<gene>
    <name evidence="2" type="ORF">AAHA92_25865</name>
</gene>
<keyword evidence="1" id="KW-1133">Transmembrane helix</keyword>
<keyword evidence="3" id="KW-1185">Reference proteome</keyword>
<keyword evidence="1" id="KW-0472">Membrane</keyword>
<evidence type="ECO:0000313" key="2">
    <source>
        <dbReference type="EMBL" id="KAL1541673.1"/>
    </source>
</evidence>
<feature type="transmembrane region" description="Helical" evidence="1">
    <location>
        <begin position="12"/>
        <end position="33"/>
    </location>
</feature>
<evidence type="ECO:0000313" key="3">
    <source>
        <dbReference type="Proteomes" id="UP001567538"/>
    </source>
</evidence>
<protein>
    <submittedName>
        <fullName evidence="2">Uncharacterized protein</fullName>
    </submittedName>
</protein>
<proteinExistence type="predicted"/>
<keyword evidence="1" id="KW-0812">Transmembrane</keyword>
<evidence type="ECO:0000256" key="1">
    <source>
        <dbReference type="SAM" id="Phobius"/>
    </source>
</evidence>